<name>A0ACC0G7E4_9ERIC</name>
<protein>
    <submittedName>
        <fullName evidence="1">Uncharacterized protein</fullName>
    </submittedName>
</protein>
<organism evidence="1 2">
    <name type="scientific">Camellia lanceoleosa</name>
    <dbReference type="NCBI Taxonomy" id="1840588"/>
    <lineage>
        <taxon>Eukaryota</taxon>
        <taxon>Viridiplantae</taxon>
        <taxon>Streptophyta</taxon>
        <taxon>Embryophyta</taxon>
        <taxon>Tracheophyta</taxon>
        <taxon>Spermatophyta</taxon>
        <taxon>Magnoliopsida</taxon>
        <taxon>eudicotyledons</taxon>
        <taxon>Gunneridae</taxon>
        <taxon>Pentapetalae</taxon>
        <taxon>asterids</taxon>
        <taxon>Ericales</taxon>
        <taxon>Theaceae</taxon>
        <taxon>Camellia</taxon>
    </lineage>
</organism>
<reference evidence="1 2" key="1">
    <citation type="journal article" date="2022" name="Plant J.">
        <title>Chromosome-level genome of Camellia lanceoleosa provides a valuable resource for understanding genome evolution and self-incompatibility.</title>
        <authorList>
            <person name="Gong W."/>
            <person name="Xiao S."/>
            <person name="Wang L."/>
            <person name="Liao Z."/>
            <person name="Chang Y."/>
            <person name="Mo W."/>
            <person name="Hu G."/>
            <person name="Li W."/>
            <person name="Zhao G."/>
            <person name="Zhu H."/>
            <person name="Hu X."/>
            <person name="Ji K."/>
            <person name="Xiang X."/>
            <person name="Song Q."/>
            <person name="Yuan D."/>
            <person name="Jin S."/>
            <person name="Zhang L."/>
        </authorList>
    </citation>
    <scope>NUCLEOTIDE SEQUENCE [LARGE SCALE GENOMIC DNA]</scope>
    <source>
        <strain evidence="1">SQ_2022a</strain>
    </source>
</reference>
<sequence>MSLCHCRFVSVCYTSTTVASRSLQKSVYIQFIVSEEKMWKNQDLILSLLWSHAQHLFLSSQNQQHTSIAFVFLCEVVKHSAEALHTSY</sequence>
<proteinExistence type="predicted"/>
<evidence type="ECO:0000313" key="2">
    <source>
        <dbReference type="Proteomes" id="UP001060215"/>
    </source>
</evidence>
<dbReference type="EMBL" id="CM045767">
    <property type="protein sequence ID" value="KAI7997047.1"/>
    <property type="molecule type" value="Genomic_DNA"/>
</dbReference>
<accession>A0ACC0G7E4</accession>
<keyword evidence="2" id="KW-1185">Reference proteome</keyword>
<dbReference type="Proteomes" id="UP001060215">
    <property type="component" value="Chromosome 10"/>
</dbReference>
<gene>
    <name evidence="1" type="ORF">LOK49_LG10G00801</name>
</gene>
<comment type="caution">
    <text evidence="1">The sequence shown here is derived from an EMBL/GenBank/DDBJ whole genome shotgun (WGS) entry which is preliminary data.</text>
</comment>
<evidence type="ECO:0000313" key="1">
    <source>
        <dbReference type="EMBL" id="KAI7997047.1"/>
    </source>
</evidence>